<name>A0ABW5AD30_9BRAD</name>
<protein>
    <recommendedName>
        <fullName evidence="1">diguanylate cyclase</fullName>
        <ecNumber evidence="1">2.7.7.65</ecNumber>
    </recommendedName>
</protein>
<organism evidence="4 5">
    <name type="scientific">Rhodoplanes azumiensis</name>
    <dbReference type="NCBI Taxonomy" id="1897628"/>
    <lineage>
        <taxon>Bacteria</taxon>
        <taxon>Pseudomonadati</taxon>
        <taxon>Pseudomonadota</taxon>
        <taxon>Alphaproteobacteria</taxon>
        <taxon>Hyphomicrobiales</taxon>
        <taxon>Nitrobacteraceae</taxon>
        <taxon>Rhodoplanes</taxon>
    </lineage>
</organism>
<dbReference type="CDD" id="cd01949">
    <property type="entry name" value="GGDEF"/>
    <property type="match status" value="1"/>
</dbReference>
<dbReference type="PANTHER" id="PTHR45138:SF9">
    <property type="entry name" value="DIGUANYLATE CYCLASE DGCM-RELATED"/>
    <property type="match status" value="1"/>
</dbReference>
<evidence type="ECO:0000256" key="1">
    <source>
        <dbReference type="ARBA" id="ARBA00012528"/>
    </source>
</evidence>
<dbReference type="SMART" id="SM00267">
    <property type="entry name" value="GGDEF"/>
    <property type="match status" value="1"/>
</dbReference>
<keyword evidence="4" id="KW-0808">Transferase</keyword>
<dbReference type="PANTHER" id="PTHR45138">
    <property type="entry name" value="REGULATORY COMPONENTS OF SENSORY TRANSDUCTION SYSTEM"/>
    <property type="match status" value="1"/>
</dbReference>
<accession>A0ABW5AD30</accession>
<dbReference type="SUPFAM" id="SSF55073">
    <property type="entry name" value="Nucleotide cyclase"/>
    <property type="match status" value="1"/>
</dbReference>
<comment type="catalytic activity">
    <reaction evidence="2">
        <text>2 GTP = 3',3'-c-di-GMP + 2 diphosphate</text>
        <dbReference type="Rhea" id="RHEA:24898"/>
        <dbReference type="ChEBI" id="CHEBI:33019"/>
        <dbReference type="ChEBI" id="CHEBI:37565"/>
        <dbReference type="ChEBI" id="CHEBI:58805"/>
        <dbReference type="EC" id="2.7.7.65"/>
    </reaction>
</comment>
<sequence length="410" mass="44620">MHAETTLAGPIQTQAAVYAAAWVRQLRRGRPVPKLLPEVTGALASLARELDLLADQIGRREREFERLFDLVHSVDQGVGLDDVLNRIFDWFVDIIPYHRIGCAFVSTDGAHLTAHWARSVLGEVQISAGYSQPLAGSSLGAVLARGEPRIINDLEQYLADHPDSDSTRRIVREGGRSSFTCPLIVGERPIGVLFFTSREKETYREVHQAIFRQIAAQVSIVIEKSRLYQDIVDHNRRLQEERGRLAEKAIRDPLTGALNRGAIMDRLADALRTAAGRGDMVGIVMADIDRFKSINDQCGHAAGDAALIEFTRRTAAALRDDDLIGRYGGEEFLLVLPGIGAEAVRAVAERLRRTVAATPFDLGGVMRTVTASFGVVAARADDGPAAALVAAADRALYVAKNSGRDKVVAG</sequence>
<dbReference type="NCBIfam" id="TIGR00254">
    <property type="entry name" value="GGDEF"/>
    <property type="match status" value="1"/>
</dbReference>
<dbReference type="InterPro" id="IPR050469">
    <property type="entry name" value="Diguanylate_Cyclase"/>
</dbReference>
<evidence type="ECO:0000256" key="2">
    <source>
        <dbReference type="ARBA" id="ARBA00034247"/>
    </source>
</evidence>
<evidence type="ECO:0000259" key="3">
    <source>
        <dbReference type="PROSITE" id="PS50887"/>
    </source>
</evidence>
<comment type="caution">
    <text evidence="4">The sequence shown here is derived from an EMBL/GenBank/DDBJ whole genome shotgun (WGS) entry which is preliminary data.</text>
</comment>
<proteinExistence type="predicted"/>
<reference evidence="5" key="1">
    <citation type="journal article" date="2019" name="Int. J. Syst. Evol. Microbiol.">
        <title>The Global Catalogue of Microorganisms (GCM) 10K type strain sequencing project: providing services to taxonomists for standard genome sequencing and annotation.</title>
        <authorList>
            <consortium name="The Broad Institute Genomics Platform"/>
            <consortium name="The Broad Institute Genome Sequencing Center for Infectious Disease"/>
            <person name="Wu L."/>
            <person name="Ma J."/>
        </authorList>
    </citation>
    <scope>NUCLEOTIDE SEQUENCE [LARGE SCALE GENOMIC DNA]</scope>
    <source>
        <strain evidence="5">CGMCC 1.6774</strain>
    </source>
</reference>
<dbReference type="InterPro" id="IPR003018">
    <property type="entry name" value="GAF"/>
</dbReference>
<feature type="domain" description="GGDEF" evidence="3">
    <location>
        <begin position="279"/>
        <end position="410"/>
    </location>
</feature>
<dbReference type="EMBL" id="JBHUIW010000001">
    <property type="protein sequence ID" value="MFD2180834.1"/>
    <property type="molecule type" value="Genomic_DNA"/>
</dbReference>
<dbReference type="InterPro" id="IPR000160">
    <property type="entry name" value="GGDEF_dom"/>
</dbReference>
<dbReference type="GO" id="GO:0052621">
    <property type="term" value="F:diguanylate cyclase activity"/>
    <property type="evidence" value="ECO:0007669"/>
    <property type="project" value="UniProtKB-EC"/>
</dbReference>
<dbReference type="Pfam" id="PF13185">
    <property type="entry name" value="GAF_2"/>
    <property type="match status" value="1"/>
</dbReference>
<gene>
    <name evidence="4" type="ORF">ACFSOX_01610</name>
</gene>
<dbReference type="Gene3D" id="3.30.70.270">
    <property type="match status" value="1"/>
</dbReference>
<keyword evidence="4" id="KW-0548">Nucleotidyltransferase</keyword>
<dbReference type="InterPro" id="IPR029787">
    <property type="entry name" value="Nucleotide_cyclase"/>
</dbReference>
<dbReference type="PROSITE" id="PS50887">
    <property type="entry name" value="GGDEF"/>
    <property type="match status" value="1"/>
</dbReference>
<dbReference type="InterPro" id="IPR043128">
    <property type="entry name" value="Rev_trsase/Diguanyl_cyclase"/>
</dbReference>
<dbReference type="SUPFAM" id="SSF55781">
    <property type="entry name" value="GAF domain-like"/>
    <property type="match status" value="1"/>
</dbReference>
<dbReference type="Pfam" id="PF00990">
    <property type="entry name" value="GGDEF"/>
    <property type="match status" value="1"/>
</dbReference>
<dbReference type="Proteomes" id="UP001597314">
    <property type="component" value="Unassembled WGS sequence"/>
</dbReference>
<dbReference type="SMART" id="SM00065">
    <property type="entry name" value="GAF"/>
    <property type="match status" value="1"/>
</dbReference>
<dbReference type="EC" id="2.7.7.65" evidence="1"/>
<evidence type="ECO:0000313" key="5">
    <source>
        <dbReference type="Proteomes" id="UP001597314"/>
    </source>
</evidence>
<keyword evidence="5" id="KW-1185">Reference proteome</keyword>
<dbReference type="InterPro" id="IPR029016">
    <property type="entry name" value="GAF-like_dom_sf"/>
</dbReference>
<dbReference type="Gene3D" id="3.30.450.40">
    <property type="match status" value="1"/>
</dbReference>
<evidence type="ECO:0000313" key="4">
    <source>
        <dbReference type="EMBL" id="MFD2180834.1"/>
    </source>
</evidence>
<dbReference type="RefSeq" id="WP_378476036.1">
    <property type="nucleotide sequence ID" value="NZ_JBHUIW010000001.1"/>
</dbReference>